<dbReference type="InterPro" id="IPR008613">
    <property type="entry name" value="Excalibur_Ca-bd_domain"/>
</dbReference>
<reference evidence="4" key="1">
    <citation type="submission" date="2016-10" db="EMBL/GenBank/DDBJ databases">
        <authorList>
            <person name="Varghese N."/>
            <person name="Submissions S."/>
        </authorList>
    </citation>
    <scope>NUCLEOTIDE SEQUENCE [LARGE SCALE GENOMIC DNA]</scope>
    <source>
        <strain evidence="4">CGMCC 4.6856</strain>
    </source>
</reference>
<dbReference type="AlphaFoldDB" id="A0A1H9J300"/>
<dbReference type="RefSeq" id="WP_170854149.1">
    <property type="nucleotide sequence ID" value="NZ_FOFA01000006.1"/>
</dbReference>
<evidence type="ECO:0000256" key="1">
    <source>
        <dbReference type="SAM" id="SignalP"/>
    </source>
</evidence>
<dbReference type="Pfam" id="PF05901">
    <property type="entry name" value="Excalibur"/>
    <property type="match status" value="1"/>
</dbReference>
<organism evidence="3 4">
    <name type="scientific">Microlunatus flavus</name>
    <dbReference type="NCBI Taxonomy" id="1036181"/>
    <lineage>
        <taxon>Bacteria</taxon>
        <taxon>Bacillati</taxon>
        <taxon>Actinomycetota</taxon>
        <taxon>Actinomycetes</taxon>
        <taxon>Propionibacteriales</taxon>
        <taxon>Propionibacteriaceae</taxon>
        <taxon>Microlunatus</taxon>
    </lineage>
</organism>
<accession>A0A1H9J300</accession>
<dbReference type="Proteomes" id="UP000198504">
    <property type="component" value="Unassembled WGS sequence"/>
</dbReference>
<dbReference type="STRING" id="1036181.SAMN05421756_10675"/>
<protein>
    <submittedName>
        <fullName evidence="3">Excalibur calcium-binding domain-containing protein</fullName>
    </submittedName>
</protein>
<dbReference type="SMART" id="SM00894">
    <property type="entry name" value="Excalibur"/>
    <property type="match status" value="1"/>
</dbReference>
<name>A0A1H9J300_9ACTN</name>
<keyword evidence="4" id="KW-1185">Reference proteome</keyword>
<gene>
    <name evidence="3" type="ORF">SAMN05421756_10675</name>
</gene>
<evidence type="ECO:0000313" key="3">
    <source>
        <dbReference type="EMBL" id="SEQ81156.1"/>
    </source>
</evidence>
<proteinExistence type="predicted"/>
<dbReference type="EMBL" id="FOFA01000006">
    <property type="protein sequence ID" value="SEQ81156.1"/>
    <property type="molecule type" value="Genomic_DNA"/>
</dbReference>
<evidence type="ECO:0000259" key="2">
    <source>
        <dbReference type="SMART" id="SM00894"/>
    </source>
</evidence>
<feature type="signal peptide" evidence="1">
    <location>
        <begin position="1"/>
        <end position="28"/>
    </location>
</feature>
<keyword evidence="1" id="KW-0732">Signal</keyword>
<feature type="chain" id="PRO_5011789458" evidence="1">
    <location>
        <begin position="29"/>
        <end position="301"/>
    </location>
</feature>
<evidence type="ECO:0000313" key="4">
    <source>
        <dbReference type="Proteomes" id="UP000198504"/>
    </source>
</evidence>
<feature type="domain" description="Excalibur calcium-binding" evidence="2">
    <location>
        <begin position="246"/>
        <end position="299"/>
    </location>
</feature>
<sequence length="301" mass="31702">MRARRLTLSTFIAAITLGLLTLATPAVAAGPAPAAGQPEAYILIDEGLVIFDPALAVVSLRYACYGDPTTMDVTATVGGVQASGSVSIPCQGVLELGTQVQLRVPEKAPQFPPGTYDVAVHASIPGQATLDRVVNVEGPAPSSAVFLDSFVSPTEVAKGRKITITGNVRTGGFEAPTALKLALEFRPDGGAWGKLKTVRSDADGRVETKVRARTSGNFRLRFAGSATLDPATSYPNYVLVRPKPKKYKSCTALNKVYKHGVGRSGATEVGLGVKSWTRITPTYDKNSKLDLDKDGVACEKV</sequence>